<reference evidence="2 3" key="1">
    <citation type="submission" date="2018-03" db="EMBL/GenBank/DDBJ databases">
        <title>Genomic Encyclopedia of Archaeal and Bacterial Type Strains, Phase II (KMG-II): from individual species to whole genera.</title>
        <authorList>
            <person name="Goeker M."/>
        </authorList>
    </citation>
    <scope>NUCLEOTIDE SEQUENCE [LARGE SCALE GENOMIC DNA]</scope>
    <source>
        <strain evidence="2 3">DSM 45211</strain>
    </source>
</reference>
<organism evidence="2 3">
    <name type="scientific">Haloactinopolyspora alba</name>
    <dbReference type="NCBI Taxonomy" id="648780"/>
    <lineage>
        <taxon>Bacteria</taxon>
        <taxon>Bacillati</taxon>
        <taxon>Actinomycetota</taxon>
        <taxon>Actinomycetes</taxon>
        <taxon>Jiangellales</taxon>
        <taxon>Jiangellaceae</taxon>
        <taxon>Haloactinopolyspora</taxon>
    </lineage>
</organism>
<dbReference type="Proteomes" id="UP000243528">
    <property type="component" value="Unassembled WGS sequence"/>
</dbReference>
<dbReference type="RefSeq" id="WP_106537173.1">
    <property type="nucleotide sequence ID" value="NZ_ML142900.1"/>
</dbReference>
<feature type="region of interest" description="Disordered" evidence="1">
    <location>
        <begin position="1"/>
        <end position="23"/>
    </location>
</feature>
<comment type="caution">
    <text evidence="2">The sequence shown here is derived from an EMBL/GenBank/DDBJ whole genome shotgun (WGS) entry which is preliminary data.</text>
</comment>
<keyword evidence="3" id="KW-1185">Reference proteome</keyword>
<evidence type="ECO:0000256" key="1">
    <source>
        <dbReference type="SAM" id="MobiDB-lite"/>
    </source>
</evidence>
<dbReference type="InterPro" id="IPR029052">
    <property type="entry name" value="Metallo-depent_PP-like"/>
</dbReference>
<evidence type="ECO:0000313" key="3">
    <source>
        <dbReference type="Proteomes" id="UP000243528"/>
    </source>
</evidence>
<sequence>MSELTEKLKAAPPAPASRRAPQAVFSSRVDINSLKGEAEVELNDEPGVVTEGTALEFLEKEGQDPSLWEVVSLRRSEWDSPGGNRLEATRVSFRRRERAAEHDLMPDLDDLHAAVERAVAADAWIDPDFGIPQVTNVAVIADPQAGKVDHRGGTSELLQRLEMSLARWAAYVQEQQPEEIILADAGDAIENFESVGSQDRTNDLQLTEQIRVWRRVFWKWIDTAAQLAPSVKVLSVGSNHCRVRRGKSEMGTTLDDFGIEVLSQVMDMAEVYPERYGHVEFYAPDQHSESVAVEAVGGRVLGLAHGHQVRNPDQLGKWLAGQALGRTPIGSADIAVFGHFHNLRVQTVGDDRWLFIAPTSDNGSSWFRNLSGAESAPGVMSVTLDSDGWRDLVIV</sequence>
<dbReference type="OrthoDB" id="3953473at2"/>
<proteinExistence type="predicted"/>
<protein>
    <recommendedName>
        <fullName evidence="4">Calcineurin-like phosphoesterase family protein</fullName>
    </recommendedName>
</protein>
<gene>
    <name evidence="2" type="ORF">CLV30_106167</name>
</gene>
<evidence type="ECO:0008006" key="4">
    <source>
        <dbReference type="Google" id="ProtNLM"/>
    </source>
</evidence>
<dbReference type="SUPFAM" id="SSF56300">
    <property type="entry name" value="Metallo-dependent phosphatases"/>
    <property type="match status" value="1"/>
</dbReference>
<dbReference type="AlphaFoldDB" id="A0A2P8E3W7"/>
<name>A0A2P8E3W7_9ACTN</name>
<evidence type="ECO:0000313" key="2">
    <source>
        <dbReference type="EMBL" id="PSL04162.1"/>
    </source>
</evidence>
<accession>A0A2P8E3W7</accession>
<dbReference type="EMBL" id="PYGE01000006">
    <property type="protein sequence ID" value="PSL04162.1"/>
    <property type="molecule type" value="Genomic_DNA"/>
</dbReference>